<dbReference type="PhylomeDB" id="E9H0R4"/>
<dbReference type="PANTHER" id="PTHR14950:SF37">
    <property type="entry name" value="ENDORIBONUCLEASE DICER"/>
    <property type="match status" value="1"/>
</dbReference>
<reference evidence="6 7" key="1">
    <citation type="journal article" date="2011" name="Science">
        <title>The ecoresponsive genome of Daphnia pulex.</title>
        <authorList>
            <person name="Colbourne J.K."/>
            <person name="Pfrender M.E."/>
            <person name="Gilbert D."/>
            <person name="Thomas W.K."/>
            <person name="Tucker A."/>
            <person name="Oakley T.H."/>
            <person name="Tokishita S."/>
            <person name="Aerts A."/>
            <person name="Arnold G.J."/>
            <person name="Basu M.K."/>
            <person name="Bauer D.J."/>
            <person name="Caceres C.E."/>
            <person name="Carmel L."/>
            <person name="Casola C."/>
            <person name="Choi J.H."/>
            <person name="Detter J.C."/>
            <person name="Dong Q."/>
            <person name="Dusheyko S."/>
            <person name="Eads B.D."/>
            <person name="Frohlich T."/>
            <person name="Geiler-Samerotte K.A."/>
            <person name="Gerlach D."/>
            <person name="Hatcher P."/>
            <person name="Jogdeo S."/>
            <person name="Krijgsveld J."/>
            <person name="Kriventseva E.V."/>
            <person name="Kultz D."/>
            <person name="Laforsch C."/>
            <person name="Lindquist E."/>
            <person name="Lopez J."/>
            <person name="Manak J.R."/>
            <person name="Muller J."/>
            <person name="Pangilinan J."/>
            <person name="Patwardhan R.P."/>
            <person name="Pitluck S."/>
            <person name="Pritham E.J."/>
            <person name="Rechtsteiner A."/>
            <person name="Rho M."/>
            <person name="Rogozin I.B."/>
            <person name="Sakarya O."/>
            <person name="Salamov A."/>
            <person name="Schaack S."/>
            <person name="Shapiro H."/>
            <person name="Shiga Y."/>
            <person name="Skalitzky C."/>
            <person name="Smith Z."/>
            <person name="Souvorov A."/>
            <person name="Sung W."/>
            <person name="Tang Z."/>
            <person name="Tsuchiya D."/>
            <person name="Tu H."/>
            <person name="Vos H."/>
            <person name="Wang M."/>
            <person name="Wolf Y.I."/>
            <person name="Yamagata H."/>
            <person name="Yamada T."/>
            <person name="Ye Y."/>
            <person name="Shaw J.R."/>
            <person name="Andrews J."/>
            <person name="Crease T.J."/>
            <person name="Tang H."/>
            <person name="Lucas S.M."/>
            <person name="Robertson H.M."/>
            <person name="Bork P."/>
            <person name="Koonin E.V."/>
            <person name="Zdobnov E.M."/>
            <person name="Grigoriev I.V."/>
            <person name="Lynch M."/>
            <person name="Boore J.L."/>
        </authorList>
    </citation>
    <scope>NUCLEOTIDE SEQUENCE [LARGE SCALE GENOMIC DNA]</scope>
</reference>
<keyword evidence="2" id="KW-0378">Hydrolase</keyword>
<name>E9H0R4_DAPPU</name>
<dbReference type="InterPro" id="IPR036389">
    <property type="entry name" value="RNase_III_sf"/>
</dbReference>
<evidence type="ECO:0000256" key="2">
    <source>
        <dbReference type="ARBA" id="ARBA00022801"/>
    </source>
</evidence>
<dbReference type="SMART" id="SM00358">
    <property type="entry name" value="DSRM"/>
    <property type="match status" value="1"/>
</dbReference>
<keyword evidence="4" id="KW-0694">RNA-binding</keyword>
<dbReference type="InterPro" id="IPR044441">
    <property type="entry name" value="DICER_DSRM"/>
</dbReference>
<dbReference type="Gene3D" id="3.30.160.20">
    <property type="match status" value="1"/>
</dbReference>
<sequence length="282" mass="31789">MTIVDDCSGYKIFAVGGWSTGIPDTVVLDLLLDLNPRYNQGQLSVLKSAITCNDTLAVIAVRTGLHLLLQHRLPAKQIEELESFVDHQNKNQHLFSLEKELVIISSSEGDRVFDIDYPKVYADAFETLIGALLRDCEREDKVIRKVVLNLMGDVIVKFHNNIPVCPLQRVNQNRIKPEFKEEKNLPDGTFHVILKVKNLQSFHGSGPSMKSAKTAAAKLAITTMPWCPTQNQAQGRKHKLTKNTVDCEVEKTNIFFAPIHQVPENISQCDGESVPRYEWKKN</sequence>
<dbReference type="Gene3D" id="1.10.1520.10">
    <property type="entry name" value="Ribonuclease III domain"/>
    <property type="match status" value="1"/>
</dbReference>
<dbReference type="SUPFAM" id="SSF54768">
    <property type="entry name" value="dsRNA-binding domain-like"/>
    <property type="match status" value="1"/>
</dbReference>
<dbReference type="GO" id="GO:0030422">
    <property type="term" value="P:siRNA processing"/>
    <property type="evidence" value="ECO:0000318"/>
    <property type="project" value="GO_Central"/>
</dbReference>
<gene>
    <name evidence="6" type="ORF">DAPPUDRAFT_251609</name>
</gene>
<dbReference type="GO" id="GO:0004525">
    <property type="term" value="F:ribonuclease III activity"/>
    <property type="evidence" value="ECO:0000318"/>
    <property type="project" value="GO_Central"/>
</dbReference>
<evidence type="ECO:0000256" key="1">
    <source>
        <dbReference type="ARBA" id="ARBA00022723"/>
    </source>
</evidence>
<dbReference type="Pfam" id="PF20932">
    <property type="entry name" value="Dicer_dsRBD"/>
    <property type="match status" value="1"/>
</dbReference>
<dbReference type="HOGENOM" id="CLU_987858_0_0_1"/>
<keyword evidence="1" id="KW-0479">Metal-binding</keyword>
<proteinExistence type="predicted"/>
<feature type="domain" description="RNase III" evidence="5">
    <location>
        <begin position="24"/>
        <end position="137"/>
    </location>
</feature>
<dbReference type="Proteomes" id="UP000000305">
    <property type="component" value="Unassembled WGS sequence"/>
</dbReference>
<dbReference type="InParanoid" id="E9H0R4"/>
<dbReference type="GO" id="GO:0005737">
    <property type="term" value="C:cytoplasm"/>
    <property type="evidence" value="ECO:0000318"/>
    <property type="project" value="GO_Central"/>
</dbReference>
<dbReference type="eggNOG" id="KOG0701">
    <property type="taxonomic scope" value="Eukaryota"/>
</dbReference>
<dbReference type="AlphaFoldDB" id="E9H0R4"/>
<dbReference type="GO" id="GO:0046872">
    <property type="term" value="F:metal ion binding"/>
    <property type="evidence" value="ECO:0007669"/>
    <property type="project" value="UniProtKB-KW"/>
</dbReference>
<dbReference type="GO" id="GO:0005634">
    <property type="term" value="C:nucleus"/>
    <property type="evidence" value="ECO:0000318"/>
    <property type="project" value="GO_Central"/>
</dbReference>
<accession>E9H0R4</accession>
<dbReference type="GO" id="GO:0004530">
    <property type="term" value="F:deoxyribonuclease I activity"/>
    <property type="evidence" value="ECO:0000318"/>
    <property type="project" value="GO_Central"/>
</dbReference>
<evidence type="ECO:0000256" key="3">
    <source>
        <dbReference type="ARBA" id="ARBA00022842"/>
    </source>
</evidence>
<dbReference type="GO" id="GO:0006309">
    <property type="term" value="P:apoptotic DNA fragmentation"/>
    <property type="evidence" value="ECO:0000318"/>
    <property type="project" value="GO_Central"/>
</dbReference>
<dbReference type="GO" id="GO:0003723">
    <property type="term" value="F:RNA binding"/>
    <property type="evidence" value="ECO:0000318"/>
    <property type="project" value="GO_Central"/>
</dbReference>
<dbReference type="GO" id="GO:0031054">
    <property type="term" value="P:pre-miRNA processing"/>
    <property type="evidence" value="ECO:0000318"/>
    <property type="project" value="GO_Central"/>
</dbReference>
<protein>
    <recommendedName>
        <fullName evidence="5">RNase III domain-containing protein</fullName>
    </recommendedName>
</protein>
<evidence type="ECO:0000256" key="4">
    <source>
        <dbReference type="ARBA" id="ARBA00022884"/>
    </source>
</evidence>
<dbReference type="InterPro" id="IPR014720">
    <property type="entry name" value="dsRBD_dom"/>
</dbReference>
<dbReference type="SMART" id="SM00535">
    <property type="entry name" value="RIBOc"/>
    <property type="match status" value="1"/>
</dbReference>
<dbReference type="OrthoDB" id="416741at2759"/>
<dbReference type="PANTHER" id="PTHR14950">
    <property type="entry name" value="DICER-RELATED"/>
    <property type="match status" value="1"/>
</dbReference>
<dbReference type="SUPFAM" id="SSF69065">
    <property type="entry name" value="RNase III domain-like"/>
    <property type="match status" value="1"/>
</dbReference>
<dbReference type="EMBL" id="GL732581">
    <property type="protein sequence ID" value="EFX74690.1"/>
    <property type="molecule type" value="Genomic_DNA"/>
</dbReference>
<dbReference type="InterPro" id="IPR000999">
    <property type="entry name" value="RNase_III_dom"/>
</dbReference>
<keyword evidence="7" id="KW-1185">Reference proteome</keyword>
<dbReference type="STRING" id="6669.E9H0R4"/>
<keyword evidence="3" id="KW-0460">Magnesium</keyword>
<evidence type="ECO:0000313" key="7">
    <source>
        <dbReference type="Proteomes" id="UP000000305"/>
    </source>
</evidence>
<dbReference type="CDD" id="cd00048">
    <property type="entry name" value="DSRM_SF"/>
    <property type="match status" value="1"/>
</dbReference>
<dbReference type="CDD" id="cd00593">
    <property type="entry name" value="RIBOc"/>
    <property type="match status" value="1"/>
</dbReference>
<dbReference type="GO" id="GO:0070578">
    <property type="term" value="C:RISC-loading complex"/>
    <property type="evidence" value="ECO:0000318"/>
    <property type="project" value="GO_Central"/>
</dbReference>
<dbReference type="KEGG" id="dpx:DAPPUDRAFT_251609"/>
<evidence type="ECO:0000313" key="6">
    <source>
        <dbReference type="EMBL" id="EFX74690.1"/>
    </source>
</evidence>
<dbReference type="Pfam" id="PF00636">
    <property type="entry name" value="Ribonuclease_3"/>
    <property type="match status" value="1"/>
</dbReference>
<organism evidence="6 7">
    <name type="scientific">Daphnia pulex</name>
    <name type="common">Water flea</name>
    <dbReference type="NCBI Taxonomy" id="6669"/>
    <lineage>
        <taxon>Eukaryota</taxon>
        <taxon>Metazoa</taxon>
        <taxon>Ecdysozoa</taxon>
        <taxon>Arthropoda</taxon>
        <taxon>Crustacea</taxon>
        <taxon>Branchiopoda</taxon>
        <taxon>Diplostraca</taxon>
        <taxon>Cladocera</taxon>
        <taxon>Anomopoda</taxon>
        <taxon>Daphniidae</taxon>
        <taxon>Daphnia</taxon>
    </lineage>
</organism>
<evidence type="ECO:0000259" key="5">
    <source>
        <dbReference type="PROSITE" id="PS50142"/>
    </source>
</evidence>
<dbReference type="PROSITE" id="PS50142">
    <property type="entry name" value="RNASE_3_2"/>
    <property type="match status" value="1"/>
</dbReference>